<proteinExistence type="predicted"/>
<organism evidence="3 4">
    <name type="scientific">Marmota monax</name>
    <name type="common">Woodchuck</name>
    <dbReference type="NCBI Taxonomy" id="9995"/>
    <lineage>
        <taxon>Eukaryota</taxon>
        <taxon>Metazoa</taxon>
        <taxon>Chordata</taxon>
        <taxon>Craniata</taxon>
        <taxon>Vertebrata</taxon>
        <taxon>Euteleostomi</taxon>
        <taxon>Mammalia</taxon>
        <taxon>Eutheria</taxon>
        <taxon>Euarchontoglires</taxon>
        <taxon>Glires</taxon>
        <taxon>Rodentia</taxon>
        <taxon>Sciuromorpha</taxon>
        <taxon>Sciuridae</taxon>
        <taxon>Xerinae</taxon>
        <taxon>Marmotini</taxon>
        <taxon>Marmota</taxon>
    </lineage>
</organism>
<reference evidence="3 4" key="1">
    <citation type="submission" date="2019-04" db="EMBL/GenBank/DDBJ databases">
        <authorList>
            <person name="Alioto T."/>
            <person name="Alioto T."/>
        </authorList>
    </citation>
    <scope>NUCLEOTIDE SEQUENCE [LARGE SCALE GENOMIC DNA]</scope>
</reference>
<evidence type="ECO:0000313" key="3">
    <source>
        <dbReference type="EMBL" id="VTJ81253.1"/>
    </source>
</evidence>
<feature type="compositionally biased region" description="Basic and acidic residues" evidence="1">
    <location>
        <begin position="73"/>
        <end position="84"/>
    </location>
</feature>
<reference evidence="2" key="2">
    <citation type="submission" date="2020-08" db="EMBL/GenBank/DDBJ databases">
        <authorList>
            <person name="Shumante A."/>
            <person name="Zimin A.V."/>
            <person name="Puiu D."/>
            <person name="Salzberg S.L."/>
        </authorList>
    </citation>
    <scope>NUCLEOTIDE SEQUENCE</scope>
    <source>
        <strain evidence="2">WC2-LM</strain>
        <tissue evidence="2">Liver</tissue>
    </source>
</reference>
<feature type="compositionally biased region" description="Polar residues" evidence="1">
    <location>
        <begin position="147"/>
        <end position="158"/>
    </location>
</feature>
<protein>
    <submittedName>
        <fullName evidence="3">Uncharacterized protein</fullName>
    </submittedName>
</protein>
<keyword evidence="4" id="KW-1185">Reference proteome</keyword>
<evidence type="ECO:0000256" key="1">
    <source>
        <dbReference type="SAM" id="MobiDB-lite"/>
    </source>
</evidence>
<dbReference type="EMBL" id="WJEC01003644">
    <property type="protein sequence ID" value="KAF7474800.1"/>
    <property type="molecule type" value="Genomic_DNA"/>
</dbReference>
<evidence type="ECO:0000313" key="4">
    <source>
        <dbReference type="Proteomes" id="UP000335636"/>
    </source>
</evidence>
<gene>
    <name evidence="2" type="ORF">GHT09_014388</name>
    <name evidence="3" type="ORF">MONAX_5E046557</name>
</gene>
<dbReference type="EMBL" id="CABDUW010001407">
    <property type="protein sequence ID" value="VTJ81253.1"/>
    <property type="molecule type" value="Genomic_DNA"/>
</dbReference>
<feature type="region of interest" description="Disordered" evidence="1">
    <location>
        <begin position="51"/>
        <end position="158"/>
    </location>
</feature>
<dbReference type="AlphaFoldDB" id="A0A5E4CHC8"/>
<sequence>MDAPLHALHELAVAAHRLPMWSAGHGHGCRPCEIAGLGPALPNPAVPVTVAPTASQGAPSLKLGPGSRMLRGRLWEAPHSKDVQAHSGHSPKAATEGQSTDGPRGHMLVGLNGVSAKPEESSYSQQGGSTGLPPIGPSAGTLPPHTGPSSTSDCPPAG</sequence>
<evidence type="ECO:0000313" key="2">
    <source>
        <dbReference type="EMBL" id="KAF7474800.1"/>
    </source>
</evidence>
<dbReference type="Proteomes" id="UP000335636">
    <property type="component" value="Unassembled WGS sequence"/>
</dbReference>
<accession>A0A5E4CHC8</accession>
<dbReference type="Proteomes" id="UP000662637">
    <property type="component" value="Unassembled WGS sequence"/>
</dbReference>
<name>A0A5E4CHC8_MARMO</name>